<evidence type="ECO:0000256" key="8">
    <source>
        <dbReference type="PIRSR" id="PIRSR639901-2"/>
    </source>
</evidence>
<evidence type="ECO:0000256" key="1">
    <source>
        <dbReference type="ARBA" id="ARBA00004713"/>
    </source>
</evidence>
<name>A0A917N9P1_9GAMM</name>
<comment type="subcellular location">
    <subcellularLocation>
        <location evidence="9">Cell membrane</location>
    </subcellularLocation>
</comment>
<dbReference type="EC" id="2.4.99.12" evidence="3 9"/>
<comment type="pathway">
    <text evidence="1 9">Bacterial outer membrane biogenesis; LPS core biosynthesis.</text>
</comment>
<accession>A0A917N9P1</accession>
<dbReference type="GO" id="GO:0009244">
    <property type="term" value="P:lipopolysaccharide core region biosynthetic process"/>
    <property type="evidence" value="ECO:0007669"/>
    <property type="project" value="UniProtKB-UniRule"/>
</dbReference>
<evidence type="ECO:0000256" key="7">
    <source>
        <dbReference type="ARBA" id="ARBA00049183"/>
    </source>
</evidence>
<evidence type="ECO:0000256" key="3">
    <source>
        <dbReference type="ARBA" id="ARBA00012621"/>
    </source>
</evidence>
<dbReference type="Pfam" id="PF04413">
    <property type="entry name" value="Glycos_transf_N"/>
    <property type="match status" value="1"/>
</dbReference>
<comment type="function">
    <text evidence="9">Involved in lipopolysaccharide (LPS) biosynthesis. Catalyzes the transfer of 3-deoxy-D-manno-octulosonate (Kdo) residue(s) from CMP-Kdo to lipid IV(A), the tetraacyldisaccharide-1,4'-bisphosphate precursor of lipid A.</text>
</comment>
<evidence type="ECO:0000256" key="5">
    <source>
        <dbReference type="ARBA" id="ARBA00022679"/>
    </source>
</evidence>
<dbReference type="AlphaFoldDB" id="A0A917N9P1"/>
<proteinExistence type="inferred from homology"/>
<keyword evidence="12" id="KW-1185">Reference proteome</keyword>
<dbReference type="InterPro" id="IPR007507">
    <property type="entry name" value="Glycos_transf_N"/>
</dbReference>
<keyword evidence="9" id="KW-1003">Cell membrane</keyword>
<feature type="site" description="Transition state stabilizer" evidence="8">
    <location>
        <position position="82"/>
    </location>
</feature>
<dbReference type="InterPro" id="IPR039901">
    <property type="entry name" value="Kdotransferase"/>
</dbReference>
<keyword evidence="9" id="KW-0472">Membrane</keyword>
<dbReference type="GO" id="GO:0009245">
    <property type="term" value="P:lipid A biosynthetic process"/>
    <property type="evidence" value="ECO:0007669"/>
    <property type="project" value="TreeGrafter"/>
</dbReference>
<comment type="catalytic activity">
    <reaction evidence="7 9">
        <text>lipid IVA (E. coli) + CMP-3-deoxy-beta-D-manno-octulosonate = alpha-Kdo-(2-&gt;6)-lipid IVA (E. coli) + CMP + H(+)</text>
        <dbReference type="Rhea" id="RHEA:28066"/>
        <dbReference type="ChEBI" id="CHEBI:15378"/>
        <dbReference type="ChEBI" id="CHEBI:58603"/>
        <dbReference type="ChEBI" id="CHEBI:60364"/>
        <dbReference type="ChEBI" id="CHEBI:60377"/>
        <dbReference type="ChEBI" id="CHEBI:85987"/>
        <dbReference type="EC" id="2.4.99.12"/>
    </reaction>
</comment>
<dbReference type="PANTHER" id="PTHR42755:SF1">
    <property type="entry name" value="3-DEOXY-D-MANNO-OCTULOSONIC ACID TRANSFERASE, MITOCHONDRIAL-RELATED"/>
    <property type="match status" value="1"/>
</dbReference>
<reference evidence="11" key="1">
    <citation type="journal article" date="2014" name="Int. J. Syst. Evol. Microbiol.">
        <title>Complete genome sequence of Corynebacterium casei LMG S-19264T (=DSM 44701T), isolated from a smear-ripened cheese.</title>
        <authorList>
            <consortium name="US DOE Joint Genome Institute (JGI-PGF)"/>
            <person name="Walter F."/>
            <person name="Albersmeier A."/>
            <person name="Kalinowski J."/>
            <person name="Ruckert C."/>
        </authorList>
    </citation>
    <scope>NUCLEOTIDE SEQUENCE</scope>
    <source>
        <strain evidence="11">JCM 30804</strain>
    </source>
</reference>
<dbReference type="SUPFAM" id="SSF53756">
    <property type="entry name" value="UDP-Glycosyltransferase/glycogen phosphorylase"/>
    <property type="match status" value="1"/>
</dbReference>
<evidence type="ECO:0000256" key="4">
    <source>
        <dbReference type="ARBA" id="ARBA00019077"/>
    </source>
</evidence>
<evidence type="ECO:0000256" key="9">
    <source>
        <dbReference type="RuleBase" id="RU365103"/>
    </source>
</evidence>
<dbReference type="FunFam" id="3.40.50.2000:FF:000032">
    <property type="entry name" value="3-deoxy-D-manno-octulosonic acid transferase"/>
    <property type="match status" value="1"/>
</dbReference>
<evidence type="ECO:0000256" key="2">
    <source>
        <dbReference type="ARBA" id="ARBA00006380"/>
    </source>
</evidence>
<dbReference type="GO" id="GO:0043842">
    <property type="term" value="F:Kdo transferase activity"/>
    <property type="evidence" value="ECO:0007669"/>
    <property type="project" value="UniProtKB-EC"/>
</dbReference>
<evidence type="ECO:0000313" key="11">
    <source>
        <dbReference type="EMBL" id="GGI81167.1"/>
    </source>
</evidence>
<feature type="domain" description="3-deoxy-D-manno-octulosonic-acid transferase N-terminal" evidence="10">
    <location>
        <begin position="1"/>
        <end position="85"/>
    </location>
</feature>
<dbReference type="EMBL" id="BMPZ01000004">
    <property type="protein sequence ID" value="GGI81167.1"/>
    <property type="molecule type" value="Genomic_DNA"/>
</dbReference>
<dbReference type="Proteomes" id="UP000613743">
    <property type="component" value="Unassembled WGS sequence"/>
</dbReference>
<evidence type="ECO:0000256" key="6">
    <source>
        <dbReference type="ARBA" id="ARBA00031445"/>
    </source>
</evidence>
<dbReference type="Gene3D" id="3.40.50.2000">
    <property type="entry name" value="Glycogen Phosphorylase B"/>
    <property type="match status" value="1"/>
</dbReference>
<dbReference type="Gene3D" id="3.40.50.11720">
    <property type="entry name" value="3-Deoxy-D-manno-octulosonic-acid transferase, N-terminal domain"/>
    <property type="match status" value="1"/>
</dbReference>
<keyword evidence="5 9" id="KW-0808">Transferase</keyword>
<keyword evidence="9" id="KW-0448">Lipopolysaccharide biosynthesis</keyword>
<organism evidence="11 12">
    <name type="scientific">Shewanella gelidii</name>
    <dbReference type="NCBI Taxonomy" id="1642821"/>
    <lineage>
        <taxon>Bacteria</taxon>
        <taxon>Pseudomonadati</taxon>
        <taxon>Pseudomonadota</taxon>
        <taxon>Gammaproteobacteria</taxon>
        <taxon>Alteromonadales</taxon>
        <taxon>Shewanellaceae</taxon>
        <taxon>Shewanella</taxon>
    </lineage>
</organism>
<feature type="site" description="Transition state stabilizer" evidence="8">
    <location>
        <position position="4"/>
    </location>
</feature>
<dbReference type="InterPro" id="IPR038107">
    <property type="entry name" value="Glycos_transf_N_sf"/>
</dbReference>
<evidence type="ECO:0000313" key="12">
    <source>
        <dbReference type="Proteomes" id="UP000613743"/>
    </source>
</evidence>
<dbReference type="GO" id="GO:0005886">
    <property type="term" value="C:plasma membrane"/>
    <property type="evidence" value="ECO:0007669"/>
    <property type="project" value="UniProtKB-SubCell"/>
</dbReference>
<protein>
    <recommendedName>
        <fullName evidence="4 9">3-deoxy-D-manno-octulosonic acid transferase</fullName>
        <shortName evidence="9">Kdo transferase</shortName>
        <ecNumber evidence="3 9">2.4.99.12</ecNumber>
    </recommendedName>
    <alternativeName>
        <fullName evidence="6 9">Lipid IV(A) 3-deoxy-D-manno-octulosonic acid transferase</fullName>
    </alternativeName>
</protein>
<dbReference type="PANTHER" id="PTHR42755">
    <property type="entry name" value="3-DEOXY-MANNO-OCTULOSONATE CYTIDYLYLTRANSFERASE"/>
    <property type="match status" value="1"/>
</dbReference>
<comment type="caution">
    <text evidence="11">The sequence shown here is derived from an EMBL/GenBank/DDBJ whole genome shotgun (WGS) entry which is preliminary data.</text>
</comment>
<comment type="similarity">
    <text evidence="2">Belongs to the glycosyltransferase group 1 family. Glycosyltransferase 30 subfamily.</text>
</comment>
<sequence length="295" mass="32170">MIMETELWPNLIHQLKARGTNIMLTNARLSAKSAVNYQKRARLVTPMLQCLDVVAVQTAQEAQRFQSLGVEPQKIHVCGSLKFDIQIQAEVITRAKSLRADWSKLTAPVWIAGSVHPGEFFAVLDAHQRLLESRSDALLIMVPRHPEQFDAAAKAVENAGLNYARRSRGETLTSTTQVLLGDTMGELLLFYAAGDQAFVGGTLIDNGGHNPLEPAALGLPVYVGPNHWDFAEITNLLREAGALSVEHSGDELGQALVNTFERPELLQAAKLAGLAVVRANVGALEKQAQLYESMT</sequence>
<gene>
    <name evidence="11" type="ORF">GCM10009332_18160</name>
</gene>
<evidence type="ECO:0000259" key="10">
    <source>
        <dbReference type="Pfam" id="PF04413"/>
    </source>
</evidence>
<reference evidence="11" key="2">
    <citation type="submission" date="2020-09" db="EMBL/GenBank/DDBJ databases">
        <authorList>
            <person name="Sun Q."/>
            <person name="Ohkuma M."/>
        </authorList>
    </citation>
    <scope>NUCLEOTIDE SEQUENCE</scope>
    <source>
        <strain evidence="11">JCM 30804</strain>
    </source>
</reference>